<sequence length="1109" mass="117955">METPPPPRAMLVGGPQALWEPRPPAGALQTPERCVWPSPSVLEGDSCPQGLFEAISAPPCAGPQQVLGQGSCSDLNHWSGQGVAGWPCAGPRWSRRGRPAALETVVKCTLSRWTASAMSHACHAGADQEGVGGSVRVGEAGRRTHHREALCLHSSGRKPRGGRRPEPPAGSRPLAAPGGQAIVLGTKLRLQADLDVEKDKADLVERYVDGFPDLQRRLLALMDSWCQPGFDIRVVARRYPQTTSRLERLSPRALGRQVLRLLERHGLDPALCPNVVTQQRLAALRVPRESWAEHVQGLVGQDQGLQEQLLQLLASHDDAALVAQCALDLLLPEERLPASVAAELRQLRIQERTAEAPLEDGKDDYYQLPISREHLHFLASWEDLARHQEELLQAASPGPQPSGGQAGYGMAGDLRSLGASCPALAQAEKQLQGSVDLLQVHRQVSAGGMLGGCVPCCAEPPAQRYRGRALTSGWRALSSCGAVRHGGRRACPRAPRGVAKAHAVVSSLWGRPLTPTGVLFCRCGRQTGQPQAWTGPQGRGASASWCGRAGAGELPPLQKASASPQQGPRPCSSVHTTTPPGDVCRAPLGPSVGRADLTALGTLAPHRVQGGPDGPRLLSGAVSQVPAGEDAAPEVPARAFRVVCDSMLQGLARRLRCLGIDVLKQMLPPPLEARTPRALQRPQQGSQNPGVRTRVLPAAPTPSNEEAGAGGAEGICPGLQGEAPSLPDTWSWCPGEEDVVVPRGKETDLHPAAPGTGSCGTEGAWKRPCGRSSQGLVLSARPAGLGRFTVTREWCSILGHGATPGRDVWGGSRPVRMEEEASVQWWLPRAWPVQKLGGTWPGRAAALAGARWRRVCPDGPPAAAFVLGWLLAVHLYVPLGGSAALGTPTVTDVLSVSWFCFLSFPACVLSPAASARTWGRCGDPAAALSSSLWPHRSSWHLRGSPASLPLRLRLPVMVWKQPLRGLCLELVDAVSQGGDSDVSSRRVLCAVVRTCRKLSTKPCHVYEVSPQGPSALSPRRVVLLSFLRVARREGRIILTSGLPYRKLRAQVGAGRCLSVDCSLKARQQATAVIRHFNVRVTHSDIFSRCQVGAACPLPALGQCGSPGSD</sequence>
<name>A0A643BSB5_BALPH</name>
<dbReference type="PANTHER" id="PTHR47765">
    <property type="entry name" value="3'-5' EXONUCLEASE DOMAIN-CONTAINING PROTEIN"/>
    <property type="match status" value="1"/>
</dbReference>
<dbReference type="PANTHER" id="PTHR47765:SF2">
    <property type="entry name" value="EXONUCLEASE MUT-7 HOMOLOG"/>
    <property type="match status" value="1"/>
</dbReference>
<dbReference type="OrthoDB" id="18193at2759"/>
<evidence type="ECO:0000313" key="2">
    <source>
        <dbReference type="EMBL" id="KAB0390876.1"/>
    </source>
</evidence>
<feature type="region of interest" description="Disordered" evidence="1">
    <location>
        <begin position="673"/>
        <end position="719"/>
    </location>
</feature>
<feature type="region of interest" description="Disordered" evidence="1">
    <location>
        <begin position="554"/>
        <end position="582"/>
    </location>
</feature>
<dbReference type="AlphaFoldDB" id="A0A643BSB5"/>
<feature type="region of interest" description="Disordered" evidence="1">
    <location>
        <begin position="529"/>
        <end position="548"/>
    </location>
</feature>
<feature type="region of interest" description="Disordered" evidence="1">
    <location>
        <begin position="145"/>
        <end position="178"/>
    </location>
</feature>
<evidence type="ECO:0000313" key="3">
    <source>
        <dbReference type="Proteomes" id="UP000437017"/>
    </source>
</evidence>
<evidence type="ECO:0000256" key="1">
    <source>
        <dbReference type="SAM" id="MobiDB-lite"/>
    </source>
</evidence>
<reference evidence="2 3" key="1">
    <citation type="journal article" date="2019" name="PLoS ONE">
        <title>Genomic analyses reveal an absence of contemporary introgressive admixture between fin whales and blue whales, despite known hybrids.</title>
        <authorList>
            <person name="Westbury M.V."/>
            <person name="Petersen B."/>
            <person name="Lorenzen E.D."/>
        </authorList>
    </citation>
    <scope>NUCLEOTIDE SEQUENCE [LARGE SCALE GENOMIC DNA]</scope>
    <source>
        <strain evidence="2">FinWhale-01</strain>
    </source>
</reference>
<feature type="non-terminal residue" evidence="2">
    <location>
        <position position="1109"/>
    </location>
</feature>
<dbReference type="Proteomes" id="UP000437017">
    <property type="component" value="Unassembled WGS sequence"/>
</dbReference>
<feature type="compositionally biased region" description="Polar residues" evidence="1">
    <location>
        <begin position="681"/>
        <end position="690"/>
    </location>
</feature>
<dbReference type="InterPro" id="IPR052408">
    <property type="entry name" value="Exonuclease_MUT-7-like"/>
</dbReference>
<proteinExistence type="predicted"/>
<comment type="caution">
    <text evidence="2">The sequence shown here is derived from an EMBL/GenBank/DDBJ whole genome shotgun (WGS) entry which is preliminary data.</text>
</comment>
<organism evidence="2 3">
    <name type="scientific">Balaenoptera physalus</name>
    <name type="common">Fin whale</name>
    <name type="synonym">Balaena physalus</name>
    <dbReference type="NCBI Taxonomy" id="9770"/>
    <lineage>
        <taxon>Eukaryota</taxon>
        <taxon>Metazoa</taxon>
        <taxon>Chordata</taxon>
        <taxon>Craniata</taxon>
        <taxon>Vertebrata</taxon>
        <taxon>Euteleostomi</taxon>
        <taxon>Mammalia</taxon>
        <taxon>Eutheria</taxon>
        <taxon>Laurasiatheria</taxon>
        <taxon>Artiodactyla</taxon>
        <taxon>Whippomorpha</taxon>
        <taxon>Cetacea</taxon>
        <taxon>Mysticeti</taxon>
        <taxon>Balaenopteridae</taxon>
        <taxon>Balaenoptera</taxon>
    </lineage>
</organism>
<dbReference type="EMBL" id="SGJD01004985">
    <property type="protein sequence ID" value="KAB0390876.1"/>
    <property type="molecule type" value="Genomic_DNA"/>
</dbReference>
<keyword evidence="3" id="KW-1185">Reference proteome</keyword>
<accession>A0A643BSB5</accession>
<gene>
    <name evidence="2" type="ORF">E2I00_003318</name>
</gene>
<protein>
    <submittedName>
        <fullName evidence="2">Uncharacterized protein</fullName>
    </submittedName>
</protein>